<comment type="caution">
    <text evidence="2">The sequence shown here is derived from an EMBL/GenBank/DDBJ whole genome shotgun (WGS) entry which is preliminary data.</text>
</comment>
<reference evidence="2" key="1">
    <citation type="submission" date="2021-02" db="EMBL/GenBank/DDBJ databases">
        <authorList>
            <person name="Nowell W R."/>
        </authorList>
    </citation>
    <scope>NUCLEOTIDE SEQUENCE</scope>
</reference>
<dbReference type="InterPro" id="IPR036770">
    <property type="entry name" value="Ankyrin_rpt-contain_sf"/>
</dbReference>
<proteinExistence type="predicted"/>
<evidence type="ECO:0000256" key="1">
    <source>
        <dbReference type="PROSITE-ProRule" id="PRU00023"/>
    </source>
</evidence>
<dbReference type="Pfam" id="PF12796">
    <property type="entry name" value="Ank_2"/>
    <property type="match status" value="1"/>
</dbReference>
<dbReference type="InterPro" id="IPR002110">
    <property type="entry name" value="Ankyrin_rpt"/>
</dbReference>
<organism evidence="2 3">
    <name type="scientific">Adineta steineri</name>
    <dbReference type="NCBI Taxonomy" id="433720"/>
    <lineage>
        <taxon>Eukaryota</taxon>
        <taxon>Metazoa</taxon>
        <taxon>Spiralia</taxon>
        <taxon>Gnathifera</taxon>
        <taxon>Rotifera</taxon>
        <taxon>Eurotatoria</taxon>
        <taxon>Bdelloidea</taxon>
        <taxon>Adinetida</taxon>
        <taxon>Adinetidae</taxon>
        <taxon>Adineta</taxon>
    </lineage>
</organism>
<evidence type="ECO:0000313" key="2">
    <source>
        <dbReference type="EMBL" id="CAF3573009.1"/>
    </source>
</evidence>
<gene>
    <name evidence="2" type="ORF">OXD698_LOCUS5008</name>
</gene>
<dbReference type="PROSITE" id="PS50297">
    <property type="entry name" value="ANK_REP_REGION"/>
    <property type="match status" value="1"/>
</dbReference>
<dbReference type="Gene3D" id="3.90.176.10">
    <property type="entry name" value="Toxin ADP-ribosyltransferase, Chain A, domain 1"/>
    <property type="match status" value="1"/>
</dbReference>
<dbReference type="AlphaFoldDB" id="A0A818LBD6"/>
<feature type="repeat" description="ANK" evidence="1">
    <location>
        <begin position="68"/>
        <end position="89"/>
    </location>
</feature>
<dbReference type="Proteomes" id="UP000663844">
    <property type="component" value="Unassembled WGS sequence"/>
</dbReference>
<keyword evidence="1" id="KW-0040">ANK repeat</keyword>
<dbReference type="SMART" id="SM00248">
    <property type="entry name" value="ANK"/>
    <property type="match status" value="2"/>
</dbReference>
<name>A0A818LBD6_9BILA</name>
<sequence>MHHFAKVFSRISYPYSHNPQQKVTSNNIIVDEHASSSLYKACFENNVDIARDILQKSTFDKINRHEVNGSTALHLAVECEYPEMVRLLLHEYDVFRHLTDGQGRTAFELARIDKIRRLFRRPTLRENRFSGNEDFATMVTVKRNDEEISPERVKVYESFQAVREHHADKIHPHHDNLVRWLFGGISPSPSWCKPSGEHVAILSNVIDDRITVPHPQQDKVKELLKQFSTSGKVEFLIHLFTLETPFYSYINQNKESSELLAEPIFQGLSSLRKRAFKGTSFRGLSMTTEDIERYQWAQNSCHRYLVTNTFCSSTKDVARAEFIAEAQANDHRKQVLMIFDFTTVCLTAIQLEKLLDSLPCISGFEDEREVLILPRTIFIVKQVNIGLSSTTIYLEYYNFDKEVDDYLTNKMSVLFG</sequence>
<dbReference type="SUPFAM" id="SSF48403">
    <property type="entry name" value="Ankyrin repeat"/>
    <property type="match status" value="1"/>
</dbReference>
<protein>
    <submittedName>
        <fullName evidence="2">Uncharacterized protein</fullName>
    </submittedName>
</protein>
<evidence type="ECO:0000313" key="3">
    <source>
        <dbReference type="Proteomes" id="UP000663844"/>
    </source>
</evidence>
<dbReference type="Gene3D" id="1.25.40.20">
    <property type="entry name" value="Ankyrin repeat-containing domain"/>
    <property type="match status" value="1"/>
</dbReference>
<accession>A0A818LBD6</accession>
<dbReference type="PROSITE" id="PS50088">
    <property type="entry name" value="ANK_REPEAT"/>
    <property type="match status" value="1"/>
</dbReference>
<dbReference type="EMBL" id="CAJOAZ010000197">
    <property type="protein sequence ID" value="CAF3573009.1"/>
    <property type="molecule type" value="Genomic_DNA"/>
</dbReference>